<feature type="region of interest" description="Disordered" evidence="1">
    <location>
        <begin position="1"/>
        <end position="25"/>
    </location>
</feature>
<accession>A0A9R0JTN3</accession>
<evidence type="ECO:0000259" key="2">
    <source>
        <dbReference type="Pfam" id="PF20408"/>
    </source>
</evidence>
<sequence>MADSLPSSKRRRTDHPEAQSDTAVSSNLKNLSPLVVFAHGAGAPSSSDWMIRWKEMLGKALQAVEVVTFDYPYLACGKKGVPPKAERLVDFHADVVRKAVDRYPDHPLILAGKSMGARVSCMVASQSDISASAIVCLGYPLKGSKGAIRDEILVQLTVPVMFVQGSKDGLCPLDKLKSVRKRMKSINDLHVIDGGDHSFKIAKKHLQATEATQNDAEESAVQSIASFISNSLFKS</sequence>
<dbReference type="Gene3D" id="3.40.50.1820">
    <property type="entry name" value="alpha/beta hydrolase"/>
    <property type="match status" value="1"/>
</dbReference>
<evidence type="ECO:0000313" key="3">
    <source>
        <dbReference type="Proteomes" id="UP000813463"/>
    </source>
</evidence>
<evidence type="ECO:0000313" key="4">
    <source>
        <dbReference type="RefSeq" id="XP_021846609.1"/>
    </source>
</evidence>
<dbReference type="PANTHER" id="PTHR13136:SF11">
    <property type="entry name" value="TESTIS-EXPRESSED PROTEIN 30"/>
    <property type="match status" value="1"/>
</dbReference>
<dbReference type="Pfam" id="PF20408">
    <property type="entry name" value="Abhydrolase_11"/>
    <property type="match status" value="1"/>
</dbReference>
<feature type="domain" description="KANL3/Tex30 alpha/beta hydrolase-like" evidence="2">
    <location>
        <begin position="34"/>
        <end position="228"/>
    </location>
</feature>
<dbReference type="PANTHER" id="PTHR13136">
    <property type="entry name" value="TESTIS DEVELOPMENT PROTEIN PRTD"/>
    <property type="match status" value="1"/>
</dbReference>
<dbReference type="InterPro" id="IPR046879">
    <property type="entry name" value="KANL3/Tex30_Abhydrolase"/>
</dbReference>
<dbReference type="FunFam" id="3.40.50.1820:FF:000207">
    <property type="entry name" value="Alpha/beta-Hydrolases superfamily protein"/>
    <property type="match status" value="1"/>
</dbReference>
<protein>
    <submittedName>
        <fullName evidence="4">Uncharacterized protein isoform X1</fullName>
    </submittedName>
</protein>
<dbReference type="SUPFAM" id="SSF53474">
    <property type="entry name" value="alpha/beta-Hydrolases"/>
    <property type="match status" value="1"/>
</dbReference>
<name>A0A9R0JTN3_SPIOL</name>
<keyword evidence="3" id="KW-1185">Reference proteome</keyword>
<proteinExistence type="predicted"/>
<dbReference type="KEGG" id="soe:110786371"/>
<evidence type="ECO:0000256" key="1">
    <source>
        <dbReference type="SAM" id="MobiDB-lite"/>
    </source>
</evidence>
<dbReference type="GeneID" id="110786371"/>
<dbReference type="RefSeq" id="XP_021846609.1">
    <property type="nucleotide sequence ID" value="XM_021990917.2"/>
</dbReference>
<dbReference type="AlphaFoldDB" id="A0A9R0JTN3"/>
<dbReference type="InterPro" id="IPR029058">
    <property type="entry name" value="AB_hydrolase_fold"/>
</dbReference>
<dbReference type="InterPro" id="IPR026555">
    <property type="entry name" value="NSL3/Tex30"/>
</dbReference>
<gene>
    <name evidence="4" type="primary">LOC110786371</name>
</gene>
<dbReference type="OrthoDB" id="6415022at2759"/>
<organism evidence="3 4">
    <name type="scientific">Spinacia oleracea</name>
    <name type="common">Spinach</name>
    <dbReference type="NCBI Taxonomy" id="3562"/>
    <lineage>
        <taxon>Eukaryota</taxon>
        <taxon>Viridiplantae</taxon>
        <taxon>Streptophyta</taxon>
        <taxon>Embryophyta</taxon>
        <taxon>Tracheophyta</taxon>
        <taxon>Spermatophyta</taxon>
        <taxon>Magnoliopsida</taxon>
        <taxon>eudicotyledons</taxon>
        <taxon>Gunneridae</taxon>
        <taxon>Pentapetalae</taxon>
        <taxon>Caryophyllales</taxon>
        <taxon>Chenopodiaceae</taxon>
        <taxon>Chenopodioideae</taxon>
        <taxon>Anserineae</taxon>
        <taxon>Spinacia</taxon>
    </lineage>
</organism>
<reference evidence="4" key="2">
    <citation type="submission" date="2025-08" db="UniProtKB">
        <authorList>
            <consortium name="RefSeq"/>
        </authorList>
    </citation>
    <scope>IDENTIFICATION</scope>
    <source>
        <tissue evidence="4">Leaf</tissue>
    </source>
</reference>
<reference evidence="3" key="1">
    <citation type="journal article" date="2021" name="Nat. Commun.">
        <title>Genomic analyses provide insights into spinach domestication and the genetic basis of agronomic traits.</title>
        <authorList>
            <person name="Cai X."/>
            <person name="Sun X."/>
            <person name="Xu C."/>
            <person name="Sun H."/>
            <person name="Wang X."/>
            <person name="Ge C."/>
            <person name="Zhang Z."/>
            <person name="Wang Q."/>
            <person name="Fei Z."/>
            <person name="Jiao C."/>
            <person name="Wang Q."/>
        </authorList>
    </citation>
    <scope>NUCLEOTIDE SEQUENCE [LARGE SCALE GENOMIC DNA]</scope>
    <source>
        <strain evidence="3">cv. Varoflay</strain>
    </source>
</reference>
<dbReference type="Proteomes" id="UP000813463">
    <property type="component" value="Chromosome 6"/>
</dbReference>